<reference evidence="1" key="1">
    <citation type="submission" date="2020-12" db="EMBL/GenBank/DDBJ databases">
        <title>Metabolic potential, ecology and presence of endohyphal bacteria is reflected in genomic diversity of Mucoromycotina.</title>
        <authorList>
            <person name="Muszewska A."/>
            <person name="Okrasinska A."/>
            <person name="Steczkiewicz K."/>
            <person name="Drgas O."/>
            <person name="Orlowska M."/>
            <person name="Perlinska-Lenart U."/>
            <person name="Aleksandrzak-Piekarczyk T."/>
            <person name="Szatraj K."/>
            <person name="Zielenkiewicz U."/>
            <person name="Pilsyk S."/>
            <person name="Malc E."/>
            <person name="Mieczkowski P."/>
            <person name="Kruszewska J.S."/>
            <person name="Biernat P."/>
            <person name="Pawlowska J."/>
        </authorList>
    </citation>
    <scope>NUCLEOTIDE SEQUENCE</scope>
    <source>
        <strain evidence="1">WA0000017839</strain>
    </source>
</reference>
<organism evidence="1 2">
    <name type="scientific">Mucor saturninus</name>
    <dbReference type="NCBI Taxonomy" id="64648"/>
    <lineage>
        <taxon>Eukaryota</taxon>
        <taxon>Fungi</taxon>
        <taxon>Fungi incertae sedis</taxon>
        <taxon>Mucoromycota</taxon>
        <taxon>Mucoromycotina</taxon>
        <taxon>Mucoromycetes</taxon>
        <taxon>Mucorales</taxon>
        <taxon>Mucorineae</taxon>
        <taxon>Mucoraceae</taxon>
        <taxon>Mucor</taxon>
    </lineage>
</organism>
<protein>
    <submittedName>
        <fullName evidence="1">Uncharacterized protein</fullName>
    </submittedName>
</protein>
<sequence>MPASEDIYPSSVEHMKCKFIIFKYVWDNWNNIHLVEGKNKEISKESFCEHLEDLFEDLVALKLLLPMFNPIVIQETIVKRLKKNSGVPLDCHLFSVAIVYGGVIS</sequence>
<dbReference type="AlphaFoldDB" id="A0A8H7QDD7"/>
<proteinExistence type="predicted"/>
<gene>
    <name evidence="1" type="ORF">INT47_006650</name>
</gene>
<accession>A0A8H7QDD7</accession>
<dbReference type="OrthoDB" id="10406224at2759"/>
<evidence type="ECO:0000313" key="1">
    <source>
        <dbReference type="EMBL" id="KAG2190592.1"/>
    </source>
</evidence>
<evidence type="ECO:0000313" key="2">
    <source>
        <dbReference type="Proteomes" id="UP000603453"/>
    </source>
</evidence>
<dbReference type="Proteomes" id="UP000603453">
    <property type="component" value="Unassembled WGS sequence"/>
</dbReference>
<dbReference type="EMBL" id="JAEPRD010000617">
    <property type="protein sequence ID" value="KAG2190592.1"/>
    <property type="molecule type" value="Genomic_DNA"/>
</dbReference>
<comment type="caution">
    <text evidence="1">The sequence shown here is derived from an EMBL/GenBank/DDBJ whole genome shotgun (WGS) entry which is preliminary data.</text>
</comment>
<name>A0A8H7QDD7_9FUNG</name>
<keyword evidence="2" id="KW-1185">Reference proteome</keyword>